<evidence type="ECO:0000313" key="2">
    <source>
        <dbReference type="Proteomes" id="UP000789901"/>
    </source>
</evidence>
<comment type="caution">
    <text evidence="1">The sequence shown here is derived from an EMBL/GenBank/DDBJ whole genome shotgun (WGS) entry which is preliminary data.</text>
</comment>
<sequence length="74" mass="8577">MQISYIILVYDGSISKKKKSDTNENNGGLYLHVILLGMEQCFVNNDYVKRIMESRNGKRIRDLYDLIIDGNFAM</sequence>
<protein>
    <submittedName>
        <fullName evidence="1">25601_t:CDS:1</fullName>
    </submittedName>
</protein>
<evidence type="ECO:0000313" key="1">
    <source>
        <dbReference type="EMBL" id="CAG8611131.1"/>
    </source>
</evidence>
<keyword evidence="2" id="KW-1185">Reference proteome</keyword>
<accession>A0ABN7ULR8</accession>
<dbReference type="Proteomes" id="UP000789901">
    <property type="component" value="Unassembled WGS sequence"/>
</dbReference>
<gene>
    <name evidence="1" type="ORF">GMARGA_LOCUS7363</name>
</gene>
<reference evidence="1 2" key="1">
    <citation type="submission" date="2021-06" db="EMBL/GenBank/DDBJ databases">
        <authorList>
            <person name="Kallberg Y."/>
            <person name="Tangrot J."/>
            <person name="Rosling A."/>
        </authorList>
    </citation>
    <scope>NUCLEOTIDE SEQUENCE [LARGE SCALE GENOMIC DNA]</scope>
    <source>
        <strain evidence="1 2">120-4 pot B 10/14</strain>
    </source>
</reference>
<organism evidence="1 2">
    <name type="scientific">Gigaspora margarita</name>
    <dbReference type="NCBI Taxonomy" id="4874"/>
    <lineage>
        <taxon>Eukaryota</taxon>
        <taxon>Fungi</taxon>
        <taxon>Fungi incertae sedis</taxon>
        <taxon>Mucoromycota</taxon>
        <taxon>Glomeromycotina</taxon>
        <taxon>Glomeromycetes</taxon>
        <taxon>Diversisporales</taxon>
        <taxon>Gigasporaceae</taxon>
        <taxon>Gigaspora</taxon>
    </lineage>
</organism>
<proteinExistence type="predicted"/>
<name>A0ABN7ULR8_GIGMA</name>
<dbReference type="EMBL" id="CAJVQB010003540">
    <property type="protein sequence ID" value="CAG8611131.1"/>
    <property type="molecule type" value="Genomic_DNA"/>
</dbReference>